<dbReference type="Pfam" id="PF17807">
    <property type="entry name" value="zf-UBP_var"/>
    <property type="match status" value="1"/>
</dbReference>
<dbReference type="GO" id="GO:0006508">
    <property type="term" value="P:proteolysis"/>
    <property type="evidence" value="ECO:0007669"/>
    <property type="project" value="UniProtKB-KW"/>
</dbReference>
<evidence type="ECO:0000259" key="18">
    <source>
        <dbReference type="PROSITE" id="PS50235"/>
    </source>
</evidence>
<organism evidence="20 21">
    <name type="scientific">Ogataea philodendri</name>
    <dbReference type="NCBI Taxonomy" id="1378263"/>
    <lineage>
        <taxon>Eukaryota</taxon>
        <taxon>Fungi</taxon>
        <taxon>Dikarya</taxon>
        <taxon>Ascomycota</taxon>
        <taxon>Saccharomycotina</taxon>
        <taxon>Pichiomycetes</taxon>
        <taxon>Pichiales</taxon>
        <taxon>Pichiaceae</taxon>
        <taxon>Ogataea</taxon>
    </lineage>
</organism>
<dbReference type="Gene3D" id="3.90.70.10">
    <property type="entry name" value="Cysteine proteinases"/>
    <property type="match status" value="1"/>
</dbReference>
<evidence type="ECO:0000256" key="12">
    <source>
        <dbReference type="PIRSR" id="PIRSR016308-1"/>
    </source>
</evidence>
<evidence type="ECO:0000256" key="8">
    <source>
        <dbReference type="ARBA" id="ARBA00022801"/>
    </source>
</evidence>
<feature type="binding site" evidence="13">
    <location>
        <position position="213"/>
    </location>
    <ligand>
        <name>Zn(2+)</name>
        <dbReference type="ChEBI" id="CHEBI:29105"/>
    </ligand>
</feature>
<keyword evidence="21" id="KW-1185">Reference proteome</keyword>
<reference evidence="20" key="2">
    <citation type="submission" date="2021-01" db="EMBL/GenBank/DDBJ databases">
        <authorList>
            <person name="Schikora-Tamarit M.A."/>
        </authorList>
    </citation>
    <scope>NUCLEOTIDE SEQUENCE</scope>
    <source>
        <strain evidence="20">CBS6075</strain>
    </source>
</reference>
<evidence type="ECO:0000256" key="9">
    <source>
        <dbReference type="ARBA" id="ARBA00022807"/>
    </source>
</evidence>
<feature type="binding site" evidence="13">
    <location>
        <position position="200"/>
    </location>
    <ligand>
        <name>Zn(2+)</name>
        <dbReference type="ChEBI" id="CHEBI:29105"/>
    </ligand>
</feature>
<dbReference type="GO" id="GO:0005634">
    <property type="term" value="C:nucleus"/>
    <property type="evidence" value="ECO:0007669"/>
    <property type="project" value="TreeGrafter"/>
</dbReference>
<dbReference type="InterPro" id="IPR009060">
    <property type="entry name" value="UBA-like_sf"/>
</dbReference>
<feature type="domain" description="UBP-type" evidence="19">
    <location>
        <begin position="159"/>
        <end position="270"/>
    </location>
</feature>
<dbReference type="GO" id="GO:0004843">
    <property type="term" value="F:cysteine-type deubiquitinase activity"/>
    <property type="evidence" value="ECO:0007669"/>
    <property type="project" value="UniProtKB-UniRule"/>
</dbReference>
<keyword evidence="4 11" id="KW-0479">Metal-binding</keyword>
<evidence type="ECO:0000256" key="6">
    <source>
        <dbReference type="ARBA" id="ARBA00022771"/>
    </source>
</evidence>
<keyword evidence="10 11" id="KW-0862">Zinc</keyword>
<evidence type="ECO:0000256" key="3">
    <source>
        <dbReference type="ARBA" id="ARBA00022670"/>
    </source>
</evidence>
<dbReference type="Proteomes" id="UP000769157">
    <property type="component" value="Unassembled WGS sequence"/>
</dbReference>
<dbReference type="PANTHER" id="PTHR24006:SF664">
    <property type="entry name" value="UBIQUITIN CARBOXYL-TERMINAL HYDROLASE"/>
    <property type="match status" value="1"/>
</dbReference>
<dbReference type="OrthoDB" id="361536at2759"/>
<evidence type="ECO:0000313" key="21">
    <source>
        <dbReference type="Proteomes" id="UP000769157"/>
    </source>
</evidence>
<evidence type="ECO:0000256" key="13">
    <source>
        <dbReference type="PIRSR" id="PIRSR016308-3"/>
    </source>
</evidence>
<feature type="active site" description="Proton acceptor" evidence="12">
    <location>
        <position position="735"/>
    </location>
</feature>
<keyword evidence="9 11" id="KW-0788">Thiol protease</keyword>
<dbReference type="Pfam" id="PF00627">
    <property type="entry name" value="UBA"/>
    <property type="match status" value="2"/>
</dbReference>
<keyword evidence="7 11" id="KW-0833">Ubl conjugation pathway</keyword>
<dbReference type="SMART" id="SM00165">
    <property type="entry name" value="UBA"/>
    <property type="match status" value="2"/>
</dbReference>
<dbReference type="InterPro" id="IPR001607">
    <property type="entry name" value="Znf_UBP"/>
</dbReference>
<dbReference type="InterPro" id="IPR018200">
    <property type="entry name" value="USP_CS"/>
</dbReference>
<feature type="domain" description="UBA" evidence="17">
    <location>
        <begin position="584"/>
        <end position="625"/>
    </location>
</feature>
<dbReference type="EMBL" id="JAEUBE010000295">
    <property type="protein sequence ID" value="KAH3665415.1"/>
    <property type="molecule type" value="Genomic_DNA"/>
</dbReference>
<feature type="active site" description="Nucleophile" evidence="12">
    <location>
        <position position="316"/>
    </location>
</feature>
<evidence type="ECO:0000256" key="16">
    <source>
        <dbReference type="SAM" id="MobiDB-lite"/>
    </source>
</evidence>
<reference evidence="20" key="1">
    <citation type="journal article" date="2021" name="Open Biol.">
        <title>Shared evolutionary footprints suggest mitochondrial oxidative damage underlies multiple complex I losses in fungi.</title>
        <authorList>
            <person name="Schikora-Tamarit M.A."/>
            <person name="Marcet-Houben M."/>
            <person name="Nosek J."/>
            <person name="Gabaldon T."/>
        </authorList>
    </citation>
    <scope>NUCLEOTIDE SEQUENCE</scope>
    <source>
        <strain evidence="20">CBS6075</strain>
    </source>
</reference>
<dbReference type="AlphaFoldDB" id="A0A9P8P559"/>
<dbReference type="EC" id="3.4.19.12" evidence="11 15"/>
<dbReference type="RefSeq" id="XP_046060619.1">
    <property type="nucleotide sequence ID" value="XM_046204591.1"/>
</dbReference>
<keyword evidence="6 14" id="KW-0863">Zinc-finger</keyword>
<dbReference type="SMART" id="SM00290">
    <property type="entry name" value="ZnF_UBP"/>
    <property type="match status" value="1"/>
</dbReference>
<comment type="caution">
    <text evidence="20">The sequence shown here is derived from an EMBL/GenBank/DDBJ whole genome shotgun (WGS) entry which is preliminary data.</text>
</comment>
<comment type="catalytic activity">
    <reaction evidence="1 11 15">
        <text>Thiol-dependent hydrolysis of ester, thioester, amide, peptide and isopeptide bonds formed by the C-terminal Gly of ubiquitin (a 76-residue protein attached to proteins as an intracellular targeting signal).</text>
        <dbReference type="EC" id="3.4.19.12"/>
    </reaction>
</comment>
<feature type="domain" description="USP" evidence="18">
    <location>
        <begin position="307"/>
        <end position="781"/>
    </location>
</feature>
<dbReference type="InterPro" id="IPR050164">
    <property type="entry name" value="Peptidase_C19"/>
</dbReference>
<dbReference type="GO" id="GO:0016579">
    <property type="term" value="P:protein deubiquitination"/>
    <property type="evidence" value="ECO:0007669"/>
    <property type="project" value="InterPro"/>
</dbReference>
<dbReference type="PROSITE" id="PS50030">
    <property type="entry name" value="UBA"/>
    <property type="match status" value="2"/>
</dbReference>
<comment type="similarity">
    <text evidence="2 11 15">Belongs to the peptidase C19 family.</text>
</comment>
<dbReference type="CDD" id="cd14385">
    <property type="entry name" value="UBA1_spUBP14_like"/>
    <property type="match status" value="1"/>
</dbReference>
<evidence type="ECO:0000256" key="14">
    <source>
        <dbReference type="PROSITE-ProRule" id="PRU00502"/>
    </source>
</evidence>
<dbReference type="GO" id="GO:0008270">
    <property type="term" value="F:zinc ion binding"/>
    <property type="evidence" value="ECO:0007669"/>
    <property type="project" value="UniProtKB-UniRule"/>
</dbReference>
<evidence type="ECO:0000256" key="1">
    <source>
        <dbReference type="ARBA" id="ARBA00000707"/>
    </source>
</evidence>
<evidence type="ECO:0000256" key="11">
    <source>
        <dbReference type="PIRNR" id="PIRNR016308"/>
    </source>
</evidence>
<dbReference type="PANTHER" id="PTHR24006">
    <property type="entry name" value="UBIQUITIN CARBOXYL-TERMINAL HYDROLASE"/>
    <property type="match status" value="1"/>
</dbReference>
<accession>A0A9P8P559</accession>
<dbReference type="SUPFAM" id="SSF54001">
    <property type="entry name" value="Cysteine proteinases"/>
    <property type="match status" value="1"/>
</dbReference>
<evidence type="ECO:0000259" key="19">
    <source>
        <dbReference type="PROSITE" id="PS50271"/>
    </source>
</evidence>
<dbReference type="FunFam" id="3.30.40.10:FF:000396">
    <property type="entry name" value="Ubiquitin carboxyl-terminal hydrolase"/>
    <property type="match status" value="1"/>
</dbReference>
<feature type="binding site" evidence="13">
    <location>
        <position position="180"/>
    </location>
    <ligand>
        <name>Zn(2+)</name>
        <dbReference type="ChEBI" id="CHEBI:29105"/>
    </ligand>
</feature>
<evidence type="ECO:0000256" key="5">
    <source>
        <dbReference type="ARBA" id="ARBA00022737"/>
    </source>
</evidence>
<dbReference type="Gene3D" id="3.30.40.10">
    <property type="entry name" value="Zinc/RING finger domain, C3HC4 (zinc finger)"/>
    <property type="match status" value="2"/>
</dbReference>
<dbReference type="CDD" id="cd02658">
    <property type="entry name" value="Peptidase_C19B"/>
    <property type="match status" value="1"/>
</dbReference>
<dbReference type="FunFam" id="1.10.8.10:FF:000086">
    <property type="entry name" value="Ubiquitin carboxyl-terminal hydrolase"/>
    <property type="match status" value="1"/>
</dbReference>
<evidence type="ECO:0000259" key="17">
    <source>
        <dbReference type="PROSITE" id="PS50030"/>
    </source>
</evidence>
<dbReference type="InterPro" id="IPR015940">
    <property type="entry name" value="UBA"/>
</dbReference>
<dbReference type="InterPro" id="IPR013083">
    <property type="entry name" value="Znf_RING/FYVE/PHD"/>
</dbReference>
<dbReference type="Pfam" id="PF00443">
    <property type="entry name" value="UCH"/>
    <property type="match status" value="1"/>
</dbReference>
<sequence>MALEYLQSLDRNVISTPSESTPIYKDDCMFSFETAFDDSGLDICMNCFQSFSRLGFNYTKQHSEYFNHKVYLNYRKIVKHQNLRQSEQPLKMVKLEIKEQTENDLYDIKTQIYCSDIDESIDFPREDIPDHVKECASAIIEATSNDKQQEIKAWEQEIVPCPHSFDIKQGKTKDFDLTQCHECGLKENLWICLTCGSLGCGRSQFGGVPGNSHALKHYESNPTHHIAVKLGSLSLNSADSYCYTCNDDVKVPDLVNLLGTFGIKISETVKTEKTLTELQIEQNVKWDFNMSDENGESLIPVFGEGLTGLKNLGNSCYLSSVVQVLFSISEFGSAFHIEEGMPVEKILNPGNPALDLETQLFKLGDGLLSGRYSVPDEATSESVKFQKGIRPQGFKTLIGEGHPEFSTMQQQDAFEFLLFLLEKIDSQKLTGVSNVSPTQLFNFVVENKIKCPNCSGVIIAKEITNNIRVPIVDNVVGTDENGRKLYEQVTLKESLLNWIAAQDVEYTCPNCDGLVKATKTEGLTAFPDYLILSPQRIKLDNWVPVKLDVPIKFEEILSLDDCVSPGLREGEHIIEQQDAKNSFLFDESAMNTLLGMGFPENRCKRALYATGNKDAEAAMNWLFAHMEDPDIDEPFDPSAQSSSKSESEQEVQSLISMGFTETLSRKALLMTKGNVELAVEWLFSHPDDDGVLPEVEADESPEEHIKRLEANSQPGDNYILKAVVCHKGASIHSGHYVAFIKGKVDGVQSWLLFNDEKVVRATEDNLREIEKSGYIYLYERQQS</sequence>
<proteinExistence type="inferred from homology"/>
<evidence type="ECO:0000313" key="20">
    <source>
        <dbReference type="EMBL" id="KAH3665415.1"/>
    </source>
</evidence>
<dbReference type="GO" id="GO:0005829">
    <property type="term" value="C:cytosol"/>
    <property type="evidence" value="ECO:0007669"/>
    <property type="project" value="TreeGrafter"/>
</dbReference>
<dbReference type="CDD" id="cd14297">
    <property type="entry name" value="UBA2_spUBP14_like"/>
    <property type="match status" value="1"/>
</dbReference>
<keyword evidence="8 11" id="KW-0378">Hydrolase</keyword>
<dbReference type="PROSITE" id="PS00972">
    <property type="entry name" value="USP_1"/>
    <property type="match status" value="1"/>
</dbReference>
<dbReference type="PROSITE" id="PS50235">
    <property type="entry name" value="USP_3"/>
    <property type="match status" value="1"/>
</dbReference>
<feature type="binding site" evidence="13">
    <location>
        <position position="183"/>
    </location>
    <ligand>
        <name>Zn(2+)</name>
        <dbReference type="ChEBI" id="CHEBI:29105"/>
    </ligand>
</feature>
<dbReference type="Pfam" id="PF02148">
    <property type="entry name" value="zf-UBP"/>
    <property type="match status" value="1"/>
</dbReference>
<gene>
    <name evidence="20" type="ORF">OGAPHI_003599</name>
</gene>
<evidence type="ECO:0000256" key="15">
    <source>
        <dbReference type="RuleBase" id="RU366025"/>
    </source>
</evidence>
<dbReference type="InterPro" id="IPR028889">
    <property type="entry name" value="USP"/>
</dbReference>
<dbReference type="PROSITE" id="PS50271">
    <property type="entry name" value="ZF_UBP"/>
    <property type="match status" value="1"/>
</dbReference>
<keyword evidence="5" id="KW-0677">Repeat</keyword>
<dbReference type="InterPro" id="IPR038765">
    <property type="entry name" value="Papain-like_cys_pep_sf"/>
</dbReference>
<dbReference type="PIRSF" id="PIRSF016308">
    <property type="entry name" value="UBP"/>
    <property type="match status" value="1"/>
</dbReference>
<dbReference type="InterPro" id="IPR001394">
    <property type="entry name" value="Peptidase_C19_UCH"/>
</dbReference>
<evidence type="ECO:0000256" key="7">
    <source>
        <dbReference type="ARBA" id="ARBA00022786"/>
    </source>
</evidence>
<protein>
    <recommendedName>
        <fullName evidence="11 15">Ubiquitin carboxyl-terminal hydrolase</fullName>
        <ecNumber evidence="11 15">3.4.19.12</ecNumber>
    </recommendedName>
</protein>
<evidence type="ECO:0000256" key="4">
    <source>
        <dbReference type="ARBA" id="ARBA00022723"/>
    </source>
</evidence>
<feature type="domain" description="UBA" evidence="17">
    <location>
        <begin position="645"/>
        <end position="685"/>
    </location>
</feature>
<dbReference type="SUPFAM" id="SSF46934">
    <property type="entry name" value="UBA-like"/>
    <property type="match status" value="1"/>
</dbReference>
<dbReference type="SUPFAM" id="SSF57850">
    <property type="entry name" value="RING/U-box"/>
    <property type="match status" value="1"/>
</dbReference>
<feature type="region of interest" description="Disordered" evidence="16">
    <location>
        <begin position="632"/>
        <end position="651"/>
    </location>
</feature>
<evidence type="ECO:0000256" key="10">
    <source>
        <dbReference type="ARBA" id="ARBA00022833"/>
    </source>
</evidence>
<evidence type="ECO:0000256" key="2">
    <source>
        <dbReference type="ARBA" id="ARBA00009085"/>
    </source>
</evidence>
<dbReference type="PROSITE" id="PS00973">
    <property type="entry name" value="USP_2"/>
    <property type="match status" value="1"/>
</dbReference>
<dbReference type="GeneID" id="70235564"/>
<keyword evidence="3 11" id="KW-0645">Protease</keyword>
<dbReference type="InterPro" id="IPR016652">
    <property type="entry name" value="Ubiquitinyl_hydrolase"/>
</dbReference>
<dbReference type="Gene3D" id="1.10.8.10">
    <property type="entry name" value="DNA helicase RuvA subunit, C-terminal domain"/>
    <property type="match status" value="2"/>
</dbReference>
<name>A0A9P8P559_9ASCO</name>
<dbReference type="InterPro" id="IPR041432">
    <property type="entry name" value="UBP13_Znf-UBP_var"/>
</dbReference>